<evidence type="ECO:0000259" key="9">
    <source>
        <dbReference type="Pfam" id="PF16916"/>
    </source>
</evidence>
<dbReference type="SUPFAM" id="SSF161111">
    <property type="entry name" value="Cation efflux protein transmembrane domain-like"/>
    <property type="match status" value="1"/>
</dbReference>
<dbReference type="NCBIfam" id="TIGR01297">
    <property type="entry name" value="CDF"/>
    <property type="match status" value="1"/>
</dbReference>
<proteinExistence type="inferred from homology"/>
<reference evidence="10" key="1">
    <citation type="journal article" date="2011" name="Science">
        <title>A cultured greigite-producing magnetotactic bacterium in a novel group of sulfate-reducing bacteria.</title>
        <authorList>
            <person name="Lefevre C.T."/>
            <person name="Menguy N."/>
            <person name="Abreu F."/>
            <person name="Lins U."/>
            <person name="Posfai M."/>
            <person name="Prozorov T."/>
            <person name="Pignol D."/>
            <person name="Frankel R.B."/>
            <person name="Bazylinski D.A."/>
        </authorList>
    </citation>
    <scope>NUCLEOTIDE SEQUENCE</scope>
    <source>
        <strain evidence="10">BW-1</strain>
    </source>
</reference>
<dbReference type="Pfam" id="PF16916">
    <property type="entry name" value="ZT_dimer"/>
    <property type="match status" value="1"/>
</dbReference>
<dbReference type="InterPro" id="IPR036837">
    <property type="entry name" value="Cation_efflux_CTD_sf"/>
</dbReference>
<evidence type="ECO:0000256" key="3">
    <source>
        <dbReference type="ARBA" id="ARBA00022448"/>
    </source>
</evidence>
<comment type="similarity">
    <text evidence="2">Belongs to the cation diffusion facilitator (CDF) transporter (TC 2.A.4) family.</text>
</comment>
<dbReference type="InterPro" id="IPR058533">
    <property type="entry name" value="Cation_efflux_TM"/>
</dbReference>
<dbReference type="PANTHER" id="PTHR43840">
    <property type="entry name" value="MITOCHONDRIAL METAL TRANSPORTER 1-RELATED"/>
    <property type="match status" value="1"/>
</dbReference>
<keyword evidence="6 7" id="KW-0472">Membrane</keyword>
<keyword evidence="4 7" id="KW-0812">Transmembrane</keyword>
<protein>
    <submittedName>
        <fullName evidence="10">Magnetosome protein</fullName>
    </submittedName>
</protein>
<name>G8IQT7_9BACT</name>
<accession>G8IQT7</accession>
<dbReference type="SUPFAM" id="SSF160240">
    <property type="entry name" value="Cation efflux protein cytoplasmic domain-like"/>
    <property type="match status" value="1"/>
</dbReference>
<feature type="domain" description="Cation efflux protein transmembrane" evidence="8">
    <location>
        <begin position="25"/>
        <end position="211"/>
    </location>
</feature>
<evidence type="ECO:0000256" key="6">
    <source>
        <dbReference type="ARBA" id="ARBA00023136"/>
    </source>
</evidence>
<dbReference type="Gene3D" id="1.20.1510.10">
    <property type="entry name" value="Cation efflux protein transmembrane domain"/>
    <property type="match status" value="1"/>
</dbReference>
<dbReference type="InterPro" id="IPR002524">
    <property type="entry name" value="Cation_efflux"/>
</dbReference>
<dbReference type="PANTHER" id="PTHR43840:SF15">
    <property type="entry name" value="MITOCHONDRIAL METAL TRANSPORTER 1-RELATED"/>
    <property type="match status" value="1"/>
</dbReference>
<organism evidence="10">
    <name type="scientific">Desulfamplus magnetovallimortis BW-1</name>
    <dbReference type="NCBI Taxonomy" id="1073250"/>
    <lineage>
        <taxon>Bacteria</taxon>
        <taxon>Pseudomonadati</taxon>
        <taxon>Thermodesulfobacteriota</taxon>
        <taxon>Desulfobacteria</taxon>
        <taxon>Desulfobacterales</taxon>
        <taxon>Desulfobacteraceae</taxon>
        <taxon>Desulfamplus</taxon>
    </lineage>
</organism>
<dbReference type="EMBL" id="JN830632">
    <property type="protein sequence ID" value="AET24910.1"/>
    <property type="molecule type" value="Genomic_DNA"/>
</dbReference>
<evidence type="ECO:0000313" key="10">
    <source>
        <dbReference type="EMBL" id="AET24910.1"/>
    </source>
</evidence>
<evidence type="ECO:0000256" key="5">
    <source>
        <dbReference type="ARBA" id="ARBA00022989"/>
    </source>
</evidence>
<dbReference type="Pfam" id="PF01545">
    <property type="entry name" value="Cation_efflux"/>
    <property type="match status" value="1"/>
</dbReference>
<dbReference type="FunFam" id="1.20.1510.10:FF:000006">
    <property type="entry name" value="Divalent cation efflux transporter"/>
    <property type="match status" value="1"/>
</dbReference>
<keyword evidence="5 7" id="KW-1133">Transmembrane helix</keyword>
<evidence type="ECO:0000256" key="4">
    <source>
        <dbReference type="ARBA" id="ARBA00022692"/>
    </source>
</evidence>
<dbReference type="GO" id="GO:0016020">
    <property type="term" value="C:membrane"/>
    <property type="evidence" value="ECO:0007669"/>
    <property type="project" value="UniProtKB-SubCell"/>
</dbReference>
<dbReference type="AlphaFoldDB" id="G8IQT7"/>
<evidence type="ECO:0000256" key="1">
    <source>
        <dbReference type="ARBA" id="ARBA00004141"/>
    </source>
</evidence>
<comment type="subcellular location">
    <subcellularLocation>
        <location evidence="1">Membrane</location>
        <topology evidence="1">Multi-pass membrane protein</topology>
    </subcellularLocation>
</comment>
<evidence type="ECO:0000256" key="2">
    <source>
        <dbReference type="ARBA" id="ARBA00008114"/>
    </source>
</evidence>
<dbReference type="Gene3D" id="3.30.70.1350">
    <property type="entry name" value="Cation efflux protein, cytoplasmic domain"/>
    <property type="match status" value="1"/>
</dbReference>
<feature type="transmembrane region" description="Helical" evidence="7">
    <location>
        <begin position="172"/>
        <end position="200"/>
    </location>
</feature>
<feature type="transmembrane region" description="Helical" evidence="7">
    <location>
        <begin position="124"/>
        <end position="142"/>
    </location>
</feature>
<dbReference type="GO" id="GO:0008324">
    <property type="term" value="F:monoatomic cation transmembrane transporter activity"/>
    <property type="evidence" value="ECO:0007669"/>
    <property type="project" value="InterPro"/>
</dbReference>
<feature type="transmembrane region" description="Helical" evidence="7">
    <location>
        <begin position="90"/>
        <end position="112"/>
    </location>
</feature>
<dbReference type="InterPro" id="IPR050291">
    <property type="entry name" value="CDF_Transporter"/>
</dbReference>
<evidence type="ECO:0000256" key="7">
    <source>
        <dbReference type="SAM" id="Phobius"/>
    </source>
</evidence>
<dbReference type="InterPro" id="IPR027470">
    <property type="entry name" value="Cation_efflux_CTD"/>
</dbReference>
<feature type="domain" description="Cation efflux protein cytoplasmic" evidence="9">
    <location>
        <begin position="223"/>
        <end position="286"/>
    </location>
</feature>
<sequence>MRTSNNNNNEKYPECYWCAENVGKIAFWGNVGLFVLKIICGLEGNSKALLADAVHSGVDVVTATVVLVCLHVSNSPADDEHPYGHGNTEYIASLFIGISLMGVVALILYESITDIMQGVTHQPTLIALLGLMISIVGNELMFRQSLCCGERFKSPAMIANAWENRADVLSSIAALLGVIFAMMGFLFMDSVGAILVAFLIGKSAFEMLQDAWDGILDHSEESVEETVRHEVEKHADVLSVASLQTRKIGPNVAIDLKLAVSPDLTLQKGHEISVRVKRALLTVIDDRVGIINVYPTGFYEKG</sequence>
<gene>
    <name evidence="10" type="primary">mamB*</name>
</gene>
<evidence type="ECO:0000259" key="8">
    <source>
        <dbReference type="Pfam" id="PF01545"/>
    </source>
</evidence>
<keyword evidence="3" id="KW-0813">Transport</keyword>
<dbReference type="InterPro" id="IPR027469">
    <property type="entry name" value="Cation_efflux_TMD_sf"/>
</dbReference>